<evidence type="ECO:0000259" key="1">
    <source>
        <dbReference type="Pfam" id="PF01522"/>
    </source>
</evidence>
<dbReference type="GO" id="GO:0016810">
    <property type="term" value="F:hydrolase activity, acting on carbon-nitrogen (but not peptide) bonds"/>
    <property type="evidence" value="ECO:0007669"/>
    <property type="project" value="InterPro"/>
</dbReference>
<keyword evidence="2" id="KW-1185">Reference proteome</keyword>
<dbReference type="Gene3D" id="3.20.20.370">
    <property type="entry name" value="Glycoside hydrolase/deacetylase"/>
    <property type="match status" value="1"/>
</dbReference>
<dbReference type="PANTHER" id="PTHR45985:SF11">
    <property type="entry name" value="EGF-LIKE DOMAIN-CONTAINING PROTEIN"/>
    <property type="match status" value="1"/>
</dbReference>
<dbReference type="WBParaSite" id="jg3647">
    <property type="protein sequence ID" value="jg3647"/>
    <property type="gene ID" value="jg3647"/>
</dbReference>
<reference evidence="3" key="1">
    <citation type="submission" date="2022-11" db="UniProtKB">
        <authorList>
            <consortium name="WormBaseParasite"/>
        </authorList>
    </citation>
    <scope>IDENTIFICATION</scope>
</reference>
<dbReference type="Proteomes" id="UP000887574">
    <property type="component" value="Unplaced"/>
</dbReference>
<dbReference type="SUPFAM" id="SSF88713">
    <property type="entry name" value="Glycoside hydrolase/deacetylase"/>
    <property type="match status" value="1"/>
</dbReference>
<dbReference type="Pfam" id="PF01522">
    <property type="entry name" value="Polysacc_deac_1"/>
    <property type="match status" value="1"/>
</dbReference>
<dbReference type="InterPro" id="IPR002509">
    <property type="entry name" value="NODB_dom"/>
</dbReference>
<dbReference type="GO" id="GO:0005975">
    <property type="term" value="P:carbohydrate metabolic process"/>
    <property type="evidence" value="ECO:0007669"/>
    <property type="project" value="InterPro"/>
</dbReference>
<feature type="domain" description="NodB homology" evidence="1">
    <location>
        <begin position="32"/>
        <end position="131"/>
    </location>
</feature>
<sequence length="338" mass="37879">MPSGPQACVLPNCFCSKDGQAPPGNLLPSTVPQFIVLTFDDAVNDPHLFNPNGHPIKATFFISHEWTDYNEVEWIAERGHEIASNSITHASLAKANLTEWTSEMDGQRQVLAEFGNVAEDSIVGMRTPQLAMGGDQQFEMMQRAGFVYDNSMSVNSENMPYCSYPGIWEIPMNQFHGLGNLRSAMVRGAVENDASVEDITNVLFNNFQRAYTTNRAPYVLSLNADFLQLGGGDRGMQALNRFLTNMRNHPDVYFITLKNLVKWMQAPVPLSQISQFLEINDQTPQQDYLQKDSSSRRCATPNKCLYPTPFLPSTEHQFLTCHACPPLFPWLHNPAGLL</sequence>
<evidence type="ECO:0000313" key="2">
    <source>
        <dbReference type="Proteomes" id="UP000887574"/>
    </source>
</evidence>
<protein>
    <submittedName>
        <fullName evidence="3">NodB homology domain-containing protein</fullName>
    </submittedName>
</protein>
<evidence type="ECO:0000313" key="3">
    <source>
        <dbReference type="WBParaSite" id="jg3647"/>
    </source>
</evidence>
<accession>A0A915EBV7</accession>
<dbReference type="InterPro" id="IPR011330">
    <property type="entry name" value="Glyco_hydro/deAcase_b/a-brl"/>
</dbReference>
<dbReference type="PANTHER" id="PTHR45985">
    <property type="match status" value="1"/>
</dbReference>
<dbReference type="InterPro" id="IPR052740">
    <property type="entry name" value="CE4"/>
</dbReference>
<name>A0A915EBV7_9BILA</name>
<proteinExistence type="predicted"/>
<dbReference type="AlphaFoldDB" id="A0A915EBV7"/>
<organism evidence="2 3">
    <name type="scientific">Ditylenchus dipsaci</name>
    <dbReference type="NCBI Taxonomy" id="166011"/>
    <lineage>
        <taxon>Eukaryota</taxon>
        <taxon>Metazoa</taxon>
        <taxon>Ecdysozoa</taxon>
        <taxon>Nematoda</taxon>
        <taxon>Chromadorea</taxon>
        <taxon>Rhabditida</taxon>
        <taxon>Tylenchina</taxon>
        <taxon>Tylenchomorpha</taxon>
        <taxon>Sphaerularioidea</taxon>
        <taxon>Anguinidae</taxon>
        <taxon>Anguininae</taxon>
        <taxon>Ditylenchus</taxon>
    </lineage>
</organism>